<name>A0A9X1VCS4_9BACL</name>
<protein>
    <submittedName>
        <fullName evidence="1">Uncharacterized protein</fullName>
    </submittedName>
</protein>
<dbReference type="Proteomes" id="UP001139263">
    <property type="component" value="Unassembled WGS sequence"/>
</dbReference>
<proteinExistence type="predicted"/>
<accession>A0A9X1VCS4</accession>
<reference evidence="1" key="1">
    <citation type="submission" date="2022-03" db="EMBL/GenBank/DDBJ databases">
        <title>Draft Genome Sequence of Firmicute Strain S0AB, a Heterotrophic Iron/Sulfur-Oxidizing Extreme Acidophile.</title>
        <authorList>
            <person name="Vergara E."/>
            <person name="Pakostova E."/>
            <person name="Johnson D.B."/>
            <person name="Holmes D.S."/>
        </authorList>
    </citation>
    <scope>NUCLEOTIDE SEQUENCE</scope>
    <source>
        <strain evidence="1">S0AB</strain>
    </source>
</reference>
<sequence length="87" mass="10492">MHSDAYMLTLESERLILWRITKDDAGYMFAHAYDRVVFRYIVQLLIMREIPCKTIEHWEETNGFPTCRIIFEAVIRPSVQEQNHFEQ</sequence>
<dbReference type="EMBL" id="JALBUF010000005">
    <property type="protein sequence ID" value="MCI0183682.1"/>
    <property type="molecule type" value="Genomic_DNA"/>
</dbReference>
<dbReference type="RefSeq" id="WP_241714252.1">
    <property type="nucleotide sequence ID" value="NZ_JALBUF010000005.1"/>
</dbReference>
<comment type="caution">
    <text evidence="1">The sequence shown here is derived from an EMBL/GenBank/DDBJ whole genome shotgun (WGS) entry which is preliminary data.</text>
</comment>
<gene>
    <name evidence="1" type="ORF">MM817_01973</name>
</gene>
<keyword evidence="2" id="KW-1185">Reference proteome</keyword>
<evidence type="ECO:0000313" key="2">
    <source>
        <dbReference type="Proteomes" id="UP001139263"/>
    </source>
</evidence>
<evidence type="ECO:0000313" key="1">
    <source>
        <dbReference type="EMBL" id="MCI0183682.1"/>
    </source>
</evidence>
<dbReference type="AlphaFoldDB" id="A0A9X1VCS4"/>
<organism evidence="1 2">
    <name type="scientific">Sulfoacidibacillus ferrooxidans</name>
    <dbReference type="NCBI Taxonomy" id="2005001"/>
    <lineage>
        <taxon>Bacteria</taxon>
        <taxon>Bacillati</taxon>
        <taxon>Bacillota</taxon>
        <taxon>Bacilli</taxon>
        <taxon>Bacillales</taxon>
        <taxon>Alicyclobacillaceae</taxon>
        <taxon>Sulfoacidibacillus</taxon>
    </lineage>
</organism>